<dbReference type="RefSeq" id="WP_062837261.1">
    <property type="nucleotide sequence ID" value="NZ_BCNV01000006.1"/>
</dbReference>
<dbReference type="Pfam" id="PF12833">
    <property type="entry name" value="HTH_18"/>
    <property type="match status" value="1"/>
</dbReference>
<dbReference type="SMART" id="SM00342">
    <property type="entry name" value="HTH_ARAC"/>
    <property type="match status" value="1"/>
</dbReference>
<evidence type="ECO:0000259" key="6">
    <source>
        <dbReference type="PROSITE" id="PS01124"/>
    </source>
</evidence>
<organism evidence="7 8">
    <name type="scientific">Paenibacillus amylolyticus</name>
    <dbReference type="NCBI Taxonomy" id="1451"/>
    <lineage>
        <taxon>Bacteria</taxon>
        <taxon>Bacillati</taxon>
        <taxon>Bacillota</taxon>
        <taxon>Bacilli</taxon>
        <taxon>Bacillales</taxon>
        <taxon>Paenibacillaceae</taxon>
        <taxon>Paenibacillus</taxon>
    </lineage>
</organism>
<evidence type="ECO:0000256" key="2">
    <source>
        <dbReference type="ARBA" id="ARBA00023125"/>
    </source>
</evidence>
<dbReference type="PANTHER" id="PTHR43280">
    <property type="entry name" value="ARAC-FAMILY TRANSCRIPTIONAL REGULATOR"/>
    <property type="match status" value="1"/>
</dbReference>
<reference evidence="7 8" key="1">
    <citation type="journal article" date="2016" name="Genome Announc.">
        <title>Draft Genome Sequence of Paenibacillus amylolyticus Heshi-A3, Isolated from Fermented Rice Bran in a Japanese Fermented Seafood Dish.</title>
        <authorList>
            <person name="Akuzawa S."/>
            <person name="Nagaoka J."/>
            <person name="Kanekatsu M."/>
            <person name="Kubota E."/>
            <person name="Ohtake R."/>
            <person name="Suzuki T."/>
            <person name="Kanesaki Y."/>
        </authorList>
    </citation>
    <scope>NUCLEOTIDE SEQUENCE [LARGE SCALE GENOMIC DNA]</scope>
    <source>
        <strain evidence="7 8">Heshi-A3</strain>
    </source>
</reference>
<dbReference type="InterPro" id="IPR009057">
    <property type="entry name" value="Homeodomain-like_sf"/>
</dbReference>
<dbReference type="SUPFAM" id="SSF46689">
    <property type="entry name" value="Homeodomain-like"/>
    <property type="match status" value="2"/>
</dbReference>
<feature type="coiled-coil region" evidence="4">
    <location>
        <begin position="358"/>
        <end position="385"/>
    </location>
</feature>
<accession>A0A100VRS7</accession>
<protein>
    <recommendedName>
        <fullName evidence="6">HTH araC/xylS-type domain-containing protein</fullName>
    </recommendedName>
</protein>
<keyword evidence="4" id="KW-0175">Coiled coil</keyword>
<reference evidence="8" key="2">
    <citation type="submission" date="2016-01" db="EMBL/GenBank/DDBJ databases">
        <title>Draft Genome Sequence of Paenibacillus amylolyticus Heshi-A3 that Was Isolated from Fermented Rice Bran with Aging Salted Mackerel, Which Was Named Heshiko as Traditional Fermented Seafood in Japan.</title>
        <authorList>
            <person name="Akuzawa S."/>
            <person name="Nakagawa J."/>
            <person name="Kanekatsu T."/>
            <person name="Kubota E."/>
            <person name="Ohtake R."/>
            <person name="Suzuki T."/>
            <person name="Kanesaki Y."/>
        </authorList>
    </citation>
    <scope>NUCLEOTIDE SEQUENCE [LARGE SCALE GENOMIC DNA]</scope>
    <source>
        <strain evidence="8">Heshi-A3</strain>
    </source>
</reference>
<keyword evidence="5" id="KW-1133">Transmembrane helix</keyword>
<dbReference type="PROSITE" id="PS01124">
    <property type="entry name" value="HTH_ARAC_FAMILY_2"/>
    <property type="match status" value="1"/>
</dbReference>
<dbReference type="AlphaFoldDB" id="A0A100VRS7"/>
<dbReference type="GO" id="GO:0003700">
    <property type="term" value="F:DNA-binding transcription factor activity"/>
    <property type="evidence" value="ECO:0007669"/>
    <property type="project" value="InterPro"/>
</dbReference>
<dbReference type="PANTHER" id="PTHR43280:SF2">
    <property type="entry name" value="HTH-TYPE TRANSCRIPTIONAL REGULATOR EXSA"/>
    <property type="match status" value="1"/>
</dbReference>
<evidence type="ECO:0000256" key="1">
    <source>
        <dbReference type="ARBA" id="ARBA00023015"/>
    </source>
</evidence>
<keyword evidence="1" id="KW-0805">Transcription regulation</keyword>
<dbReference type="PROSITE" id="PS00041">
    <property type="entry name" value="HTH_ARAC_FAMILY_1"/>
    <property type="match status" value="1"/>
</dbReference>
<proteinExistence type="predicted"/>
<gene>
    <name evidence="7" type="ORF">PAHA3_4998</name>
</gene>
<dbReference type="EMBL" id="BCNV01000006">
    <property type="protein sequence ID" value="GAS84877.1"/>
    <property type="molecule type" value="Genomic_DNA"/>
</dbReference>
<keyword evidence="3" id="KW-0804">Transcription</keyword>
<keyword evidence="5" id="KW-0472">Membrane</keyword>
<sequence length="773" mass="88773">MRKPFQSVRSKMVLSYLAVVLVIALLFGSILYSFFSHQYSKEIRINNQLSLKSTVNTIESSVIQKVNQVYLSLALGNAASIDLDSLKGNHSKILDIEQSLKNMVQNYSDLIEAIHVYDAKNHFIVSSVYGLMLYEDMPSSVDHTTDWITAMKETKESSLWMQTRMVPQDAYIESREQSNMSPLISYVHSYPFQSSGQDSKAMIAIDIKESAISQIIKNMLPADYANTLIIDQDGTVISAADKTLLGSSTEENLTQSLLSFHSSEESFTPVFNHDSQVVTQDQFKGNAWRIYTTTPNESFYYKLDSLKEISVLLGLLAVAVGIVMSSIFTRANYSPLKRILNNIKSRMDNPTSLKQDEYRFIDTTINRLSNKVDSLEETLQANHKMIKHSIMLNMLNNRFTPEELTEQLHSVHISMAYSRFRCIVIDPVNEKWKDLQPRQLQHTLYTMIQQLEIANIDETQLLAEEMQDHKIAVIICTNQPEEPLSDHIIDFIHAEARSRFGLEFALSLGGWVEHFTKIHTSYHQANALIRYSYFFPEQSAIQDLDLLNRETSSLEIADSYLVNFEKKLQARDVQGTVQAIRELVSTIKKGLYSAEYSRIILLKTVSTYAECINQVRLQPAETSSMNLYKQFSLFYNINRYSEWMIHLVTEFVMHMEKRSEVRSVDTISAVKAYIHEHLSGDLTLDHVSEQVFISPKYLSKLFKEETGIVYSEYVTNQRMERARELMTQREITVEQVANTVGYRTPAYFIKKFKEIHGCTPKNFMRSLIEQGSI</sequence>
<dbReference type="InterPro" id="IPR018062">
    <property type="entry name" value="HTH_AraC-typ_CS"/>
</dbReference>
<evidence type="ECO:0000256" key="4">
    <source>
        <dbReference type="SAM" id="Coils"/>
    </source>
</evidence>
<dbReference type="Gene3D" id="3.30.450.20">
    <property type="entry name" value="PAS domain"/>
    <property type="match status" value="1"/>
</dbReference>
<dbReference type="InterPro" id="IPR018060">
    <property type="entry name" value="HTH_AraC"/>
</dbReference>
<keyword evidence="5" id="KW-0812">Transmembrane</keyword>
<feature type="transmembrane region" description="Helical" evidence="5">
    <location>
        <begin position="12"/>
        <end position="35"/>
    </location>
</feature>
<feature type="domain" description="HTH araC/xylS-type" evidence="6">
    <location>
        <begin position="668"/>
        <end position="766"/>
    </location>
</feature>
<dbReference type="GO" id="GO:0043565">
    <property type="term" value="F:sequence-specific DNA binding"/>
    <property type="evidence" value="ECO:0007669"/>
    <property type="project" value="InterPro"/>
</dbReference>
<name>A0A100VRS7_PAEAM</name>
<evidence type="ECO:0000313" key="8">
    <source>
        <dbReference type="Proteomes" id="UP000069697"/>
    </source>
</evidence>
<evidence type="ECO:0000256" key="3">
    <source>
        <dbReference type="ARBA" id="ARBA00023163"/>
    </source>
</evidence>
<evidence type="ECO:0000313" key="7">
    <source>
        <dbReference type="EMBL" id="GAS84877.1"/>
    </source>
</evidence>
<dbReference type="Proteomes" id="UP000069697">
    <property type="component" value="Unassembled WGS sequence"/>
</dbReference>
<comment type="caution">
    <text evidence="7">The sequence shown here is derived from an EMBL/GenBank/DDBJ whole genome shotgun (WGS) entry which is preliminary data.</text>
</comment>
<keyword evidence="2" id="KW-0238">DNA-binding</keyword>
<dbReference type="Gene3D" id="1.10.10.60">
    <property type="entry name" value="Homeodomain-like"/>
    <property type="match status" value="2"/>
</dbReference>
<evidence type="ECO:0000256" key="5">
    <source>
        <dbReference type="SAM" id="Phobius"/>
    </source>
</evidence>